<dbReference type="RefSeq" id="WP_015321605.1">
    <property type="nucleotide sequence ID" value="NC_019974.1"/>
</dbReference>
<dbReference type="GeneID" id="43302173"/>
<keyword evidence="2" id="KW-1185">Reference proteome</keyword>
<evidence type="ECO:0000313" key="1">
    <source>
        <dbReference type="EMBL" id="AGB38163.1"/>
    </source>
</evidence>
<dbReference type="AlphaFoldDB" id="L0K227"/>
<dbReference type="OrthoDB" id="176261at2157"/>
<dbReference type="HOGENOM" id="CLU_3075443_0_0_2"/>
<dbReference type="eggNOG" id="arCOG11234">
    <property type="taxonomic scope" value="Archaea"/>
</dbReference>
<proteinExistence type="predicted"/>
<gene>
    <name evidence="1" type="ORF">Natoc_2387</name>
</gene>
<dbReference type="EMBL" id="CP003929">
    <property type="protein sequence ID" value="AGB38163.1"/>
    <property type="molecule type" value="Genomic_DNA"/>
</dbReference>
<sequence length="52" mass="6162">MPIAYCEECDWSRRVEDDADGELNRVMICHHVETGHSVEQRELRESDRELES</sequence>
<name>L0K227_9EURY</name>
<dbReference type="KEGG" id="nou:Natoc_2387"/>
<dbReference type="Proteomes" id="UP000010878">
    <property type="component" value="Chromosome"/>
</dbReference>
<organism evidence="1 2">
    <name type="scientific">Natronococcus occultus SP4</name>
    <dbReference type="NCBI Taxonomy" id="694430"/>
    <lineage>
        <taxon>Archaea</taxon>
        <taxon>Methanobacteriati</taxon>
        <taxon>Methanobacteriota</taxon>
        <taxon>Stenosarchaea group</taxon>
        <taxon>Halobacteria</taxon>
        <taxon>Halobacteriales</taxon>
        <taxon>Natrialbaceae</taxon>
        <taxon>Natronococcus</taxon>
    </lineage>
</organism>
<accession>L0K227</accession>
<protein>
    <submittedName>
        <fullName evidence="1">Uncharacterized protein</fullName>
    </submittedName>
</protein>
<evidence type="ECO:0000313" key="2">
    <source>
        <dbReference type="Proteomes" id="UP000010878"/>
    </source>
</evidence>
<reference evidence="1 2" key="1">
    <citation type="submission" date="2012-11" db="EMBL/GenBank/DDBJ databases">
        <title>FINISHED of Natronococcus occultus SP4, DSM 3396.</title>
        <authorList>
            <consortium name="DOE Joint Genome Institute"/>
            <person name="Eisen J."/>
            <person name="Huntemann M."/>
            <person name="Wei C.-L."/>
            <person name="Han J."/>
            <person name="Detter J.C."/>
            <person name="Han C."/>
            <person name="Tapia R."/>
            <person name="Chen A."/>
            <person name="Kyrpides N."/>
            <person name="Mavromatis K."/>
            <person name="Markowitz V."/>
            <person name="Szeto E."/>
            <person name="Ivanova N."/>
            <person name="Mikhailova N."/>
            <person name="Ovchinnikova G."/>
            <person name="Pagani I."/>
            <person name="Pati A."/>
            <person name="Goodwin L."/>
            <person name="Nordberg H.P."/>
            <person name="Cantor M.N."/>
            <person name="Hua S.X."/>
            <person name="Woyke T."/>
            <person name="Eisen J."/>
            <person name="Klenk H.-P."/>
            <person name="Klenk H.-P."/>
        </authorList>
    </citation>
    <scope>NUCLEOTIDE SEQUENCE [LARGE SCALE GENOMIC DNA]</scope>
    <source>
        <strain evidence="1 2">SP4</strain>
    </source>
</reference>